<feature type="region of interest" description="Disordered" evidence="1">
    <location>
        <begin position="228"/>
        <end position="247"/>
    </location>
</feature>
<evidence type="ECO:0000313" key="2">
    <source>
        <dbReference type="EMBL" id="MCP2358519.1"/>
    </source>
</evidence>
<dbReference type="Proteomes" id="UP001139648">
    <property type="component" value="Unassembled WGS sequence"/>
</dbReference>
<evidence type="ECO:0000313" key="3">
    <source>
        <dbReference type="Proteomes" id="UP001139648"/>
    </source>
</evidence>
<gene>
    <name evidence="2" type="ORF">HD597_005539</name>
</gene>
<feature type="region of interest" description="Disordered" evidence="1">
    <location>
        <begin position="1"/>
        <end position="34"/>
    </location>
</feature>
<sequence>MDPPKTLSPYVSRPGRSPVPGPPGRPPRAATRGRRERVVQLGARTRRCRNPASAWPALDGHHGRAVCMDRGAGSVASAATEPASMGVVARGRRRAREARRASFALRRGHVMTVSGNGLTSAAEAALKPSRPRSTFVQANGGRERLWRDFSRGQHRFVVGFGRGIQQAQASRCRGSFPRGVVVLAAGRSVGSAGVVGAAGRSAADLSSRSSCQQGTASACPATTTVLTRWHSSGEDHDAPGQGRRASC</sequence>
<keyword evidence="3" id="KW-1185">Reference proteome</keyword>
<feature type="compositionally biased region" description="Pro residues" evidence="1">
    <location>
        <begin position="17"/>
        <end position="26"/>
    </location>
</feature>
<dbReference type="AlphaFoldDB" id="A0A9X2GJ61"/>
<comment type="caution">
    <text evidence="2">The sequence shown here is derived from an EMBL/GenBank/DDBJ whole genome shotgun (WGS) entry which is preliminary data.</text>
</comment>
<name>A0A9X2GJ61_9ACTN</name>
<proteinExistence type="predicted"/>
<reference evidence="2" key="1">
    <citation type="submission" date="2022-06" db="EMBL/GenBank/DDBJ databases">
        <title>Sequencing the genomes of 1000 actinobacteria strains.</title>
        <authorList>
            <person name="Klenk H.-P."/>
        </authorList>
    </citation>
    <scope>NUCLEOTIDE SEQUENCE</scope>
    <source>
        <strain evidence="2">DSM 46694</strain>
    </source>
</reference>
<dbReference type="EMBL" id="JAMZEB010000002">
    <property type="protein sequence ID" value="MCP2358519.1"/>
    <property type="molecule type" value="Genomic_DNA"/>
</dbReference>
<accession>A0A9X2GJ61</accession>
<protein>
    <submittedName>
        <fullName evidence="2">Uncharacterized protein</fullName>
    </submittedName>
</protein>
<organism evidence="2 3">
    <name type="scientific">Nonomuraea thailandensis</name>
    <dbReference type="NCBI Taxonomy" id="1188745"/>
    <lineage>
        <taxon>Bacteria</taxon>
        <taxon>Bacillati</taxon>
        <taxon>Actinomycetota</taxon>
        <taxon>Actinomycetes</taxon>
        <taxon>Streptosporangiales</taxon>
        <taxon>Streptosporangiaceae</taxon>
        <taxon>Nonomuraea</taxon>
    </lineage>
</organism>
<evidence type="ECO:0000256" key="1">
    <source>
        <dbReference type="SAM" id="MobiDB-lite"/>
    </source>
</evidence>